<gene>
    <name evidence="2" type="ORF">GCK32_000164</name>
</gene>
<evidence type="ECO:0000313" key="2">
    <source>
        <dbReference type="EMBL" id="KAK5980063.1"/>
    </source>
</evidence>
<comment type="caution">
    <text evidence="2">The sequence shown here is derived from an EMBL/GenBank/DDBJ whole genome shotgun (WGS) entry which is preliminary data.</text>
</comment>
<dbReference type="EMBL" id="WIXE01007861">
    <property type="protein sequence ID" value="KAK5980063.1"/>
    <property type="molecule type" value="Genomic_DNA"/>
</dbReference>
<evidence type="ECO:0000313" key="3">
    <source>
        <dbReference type="Proteomes" id="UP001331761"/>
    </source>
</evidence>
<proteinExistence type="predicted"/>
<feature type="region of interest" description="Disordered" evidence="1">
    <location>
        <begin position="130"/>
        <end position="165"/>
    </location>
</feature>
<evidence type="ECO:0000256" key="1">
    <source>
        <dbReference type="SAM" id="MobiDB-lite"/>
    </source>
</evidence>
<sequence>MHGILGGDEFTVLGPLSRARDHTVQVGDVENLSLYMRKKIRQYCLENQLACPEITVKNGYLSIRSNHMSEPLKIKSTILAVKIGWQYSGWSGLPIKELLTEHEVKEYEDGRLEWGSVTVESLIKLDKPNSSLSMERTNRKREAVTTESLPSKVPRKEGDNCDNKE</sequence>
<dbReference type="AlphaFoldDB" id="A0AAN8G9Y4"/>
<feature type="compositionally biased region" description="Basic and acidic residues" evidence="1">
    <location>
        <begin position="154"/>
        <end position="165"/>
    </location>
</feature>
<reference evidence="2 3" key="1">
    <citation type="submission" date="2019-10" db="EMBL/GenBank/DDBJ databases">
        <title>Assembly and Annotation for the nematode Trichostrongylus colubriformis.</title>
        <authorList>
            <person name="Martin J."/>
        </authorList>
    </citation>
    <scope>NUCLEOTIDE SEQUENCE [LARGE SCALE GENOMIC DNA]</scope>
    <source>
        <strain evidence="2">G859</strain>
        <tissue evidence="2">Whole worm</tissue>
    </source>
</reference>
<organism evidence="2 3">
    <name type="scientific">Trichostrongylus colubriformis</name>
    <name type="common">Black scour worm</name>
    <dbReference type="NCBI Taxonomy" id="6319"/>
    <lineage>
        <taxon>Eukaryota</taxon>
        <taxon>Metazoa</taxon>
        <taxon>Ecdysozoa</taxon>
        <taxon>Nematoda</taxon>
        <taxon>Chromadorea</taxon>
        <taxon>Rhabditida</taxon>
        <taxon>Rhabditina</taxon>
        <taxon>Rhabditomorpha</taxon>
        <taxon>Strongyloidea</taxon>
        <taxon>Trichostrongylidae</taxon>
        <taxon>Trichostrongylus</taxon>
    </lineage>
</organism>
<dbReference type="Proteomes" id="UP001331761">
    <property type="component" value="Unassembled WGS sequence"/>
</dbReference>
<accession>A0AAN8G9Y4</accession>
<name>A0AAN8G9Y4_TRICO</name>
<keyword evidence="3" id="KW-1185">Reference proteome</keyword>
<protein>
    <submittedName>
        <fullName evidence="2">Uncharacterized protein</fullName>
    </submittedName>
</protein>